<dbReference type="Pfam" id="PF03575">
    <property type="entry name" value="Peptidase_S51"/>
    <property type="match status" value="1"/>
</dbReference>
<keyword evidence="6" id="KW-1185">Reference proteome</keyword>
<evidence type="ECO:0000256" key="3">
    <source>
        <dbReference type="ARBA" id="ARBA00022801"/>
    </source>
</evidence>
<dbReference type="RefSeq" id="WP_007619657.1">
    <property type="nucleotide sequence ID" value="NZ_BANX01000011.1"/>
</dbReference>
<evidence type="ECO:0008006" key="7">
    <source>
        <dbReference type="Google" id="ProtNLM"/>
    </source>
</evidence>
<dbReference type="InterPro" id="IPR005320">
    <property type="entry name" value="Peptidase_S51"/>
</dbReference>
<evidence type="ECO:0000256" key="1">
    <source>
        <dbReference type="ARBA" id="ARBA00006534"/>
    </source>
</evidence>
<dbReference type="Gene3D" id="3.40.50.880">
    <property type="match status" value="1"/>
</dbReference>
<dbReference type="EMBL" id="BANX01000011">
    <property type="protein sequence ID" value="GAC67946.1"/>
    <property type="molecule type" value="Genomic_DNA"/>
</dbReference>
<dbReference type="GO" id="GO:0008236">
    <property type="term" value="F:serine-type peptidase activity"/>
    <property type="evidence" value="ECO:0007669"/>
    <property type="project" value="UniProtKB-KW"/>
</dbReference>
<keyword evidence="3" id="KW-0378">Hydrolase</keyword>
<keyword evidence="4" id="KW-0720">Serine protease</keyword>
<protein>
    <recommendedName>
        <fullName evidence="7">Peptidase S51 family protein</fullName>
    </recommendedName>
</protein>
<comment type="similarity">
    <text evidence="1">Belongs to the peptidase S51 family.</text>
</comment>
<evidence type="ECO:0000313" key="6">
    <source>
        <dbReference type="Proteomes" id="UP000011666"/>
    </source>
</evidence>
<evidence type="ECO:0000256" key="2">
    <source>
        <dbReference type="ARBA" id="ARBA00022670"/>
    </source>
</evidence>
<name>M0QI33_9ACTN</name>
<organism evidence="5 6">
    <name type="scientific">Gordonia soli NBRC 108243</name>
    <dbReference type="NCBI Taxonomy" id="1223545"/>
    <lineage>
        <taxon>Bacteria</taxon>
        <taxon>Bacillati</taxon>
        <taxon>Actinomycetota</taxon>
        <taxon>Actinomycetes</taxon>
        <taxon>Mycobacteriales</taxon>
        <taxon>Gordoniaceae</taxon>
        <taxon>Gordonia</taxon>
    </lineage>
</organism>
<dbReference type="OrthoDB" id="3373764at2"/>
<accession>M0QI33</accession>
<proteinExistence type="inferred from homology"/>
<keyword evidence="2" id="KW-0645">Protease</keyword>
<dbReference type="InterPro" id="IPR029062">
    <property type="entry name" value="Class_I_gatase-like"/>
</dbReference>
<dbReference type="eggNOG" id="COG3340">
    <property type="taxonomic scope" value="Bacteria"/>
</dbReference>
<dbReference type="SUPFAM" id="SSF52317">
    <property type="entry name" value="Class I glutamine amidotransferase-like"/>
    <property type="match status" value="1"/>
</dbReference>
<comment type="caution">
    <text evidence="5">The sequence shown here is derived from an EMBL/GenBank/DDBJ whole genome shotgun (WGS) entry which is preliminary data.</text>
</comment>
<gene>
    <name evidence="5" type="ORF">GS4_11_02150</name>
</gene>
<sequence length="205" mass="21993">MLLASRWLSAVPDFVNPLVERSARSIRIGFIGAASEIYPQPGWLGVDREALRDFGFEVIDIDLGRSTPESLDTALDAVDAVFVAGGNTFHLLHVLRRTGTDAVLTRRVRDGLPYIGESAGSVVVGPDLTPIAGMDDPGETEPLDSWAALGLVDIVVIPHADGIVMGTAVIDETRRNHGDDDRLVYIDDDQAVRVSDSSWSVVSSG</sequence>
<dbReference type="AlphaFoldDB" id="M0QI33"/>
<dbReference type="PANTHER" id="PTHR20842:SF0">
    <property type="entry name" value="ALPHA-ASPARTYL DIPEPTIDASE"/>
    <property type="match status" value="1"/>
</dbReference>
<dbReference type="PANTHER" id="PTHR20842">
    <property type="entry name" value="PROTEASE S51 ALPHA-ASPARTYL DIPEPTIDASE"/>
    <property type="match status" value="1"/>
</dbReference>
<evidence type="ECO:0000313" key="5">
    <source>
        <dbReference type="EMBL" id="GAC67946.1"/>
    </source>
</evidence>
<dbReference type="GO" id="GO:0006508">
    <property type="term" value="P:proteolysis"/>
    <property type="evidence" value="ECO:0007669"/>
    <property type="project" value="UniProtKB-KW"/>
</dbReference>
<dbReference type="Proteomes" id="UP000011666">
    <property type="component" value="Unassembled WGS sequence"/>
</dbReference>
<evidence type="ECO:0000256" key="4">
    <source>
        <dbReference type="ARBA" id="ARBA00022825"/>
    </source>
</evidence>
<reference evidence="5 6" key="1">
    <citation type="submission" date="2013-01" db="EMBL/GenBank/DDBJ databases">
        <title>Whole genome shotgun sequence of Gordonia soli NBRC 108243.</title>
        <authorList>
            <person name="Isaki-Nakamura S."/>
            <person name="Hosoyama A."/>
            <person name="Tsuchikane K."/>
            <person name="Ando Y."/>
            <person name="Baba S."/>
            <person name="Ohji S."/>
            <person name="Hamada M."/>
            <person name="Tamura T."/>
            <person name="Yamazoe A."/>
            <person name="Yamazaki S."/>
            <person name="Fujita N."/>
        </authorList>
    </citation>
    <scope>NUCLEOTIDE SEQUENCE [LARGE SCALE GENOMIC DNA]</scope>
    <source>
        <strain evidence="5 6">NBRC 108243</strain>
    </source>
</reference>
<dbReference type="STRING" id="1223545.GS4_11_02150"/>